<protein>
    <submittedName>
        <fullName evidence="1">Uncharacterized protein</fullName>
    </submittedName>
</protein>
<comment type="caution">
    <text evidence="1">The sequence shown here is derived from an EMBL/GenBank/DDBJ whole genome shotgun (WGS) entry which is preliminary data.</text>
</comment>
<accession>A0A699XMB9</accession>
<name>A0A699XMB9_TANCI</name>
<feature type="non-terminal residue" evidence="1">
    <location>
        <position position="64"/>
    </location>
</feature>
<reference evidence="1" key="1">
    <citation type="journal article" date="2019" name="Sci. Rep.">
        <title>Draft genome of Tanacetum cinerariifolium, the natural source of mosquito coil.</title>
        <authorList>
            <person name="Yamashiro T."/>
            <person name="Shiraishi A."/>
            <person name="Satake H."/>
            <person name="Nakayama K."/>
        </authorList>
    </citation>
    <scope>NUCLEOTIDE SEQUENCE</scope>
</reference>
<sequence>AVVGPAGEGRLRGVGQRVLAARRDHPALLDAGVHPAVAGTERPVARELADRAQFDALHALAAGL</sequence>
<evidence type="ECO:0000313" key="1">
    <source>
        <dbReference type="EMBL" id="GFD61035.1"/>
    </source>
</evidence>
<organism evidence="1">
    <name type="scientific">Tanacetum cinerariifolium</name>
    <name type="common">Dalmatian daisy</name>
    <name type="synonym">Chrysanthemum cinerariifolium</name>
    <dbReference type="NCBI Taxonomy" id="118510"/>
    <lineage>
        <taxon>Eukaryota</taxon>
        <taxon>Viridiplantae</taxon>
        <taxon>Streptophyta</taxon>
        <taxon>Embryophyta</taxon>
        <taxon>Tracheophyta</taxon>
        <taxon>Spermatophyta</taxon>
        <taxon>Magnoliopsida</taxon>
        <taxon>eudicotyledons</taxon>
        <taxon>Gunneridae</taxon>
        <taxon>Pentapetalae</taxon>
        <taxon>asterids</taxon>
        <taxon>campanulids</taxon>
        <taxon>Asterales</taxon>
        <taxon>Asteraceae</taxon>
        <taxon>Asteroideae</taxon>
        <taxon>Anthemideae</taxon>
        <taxon>Anthemidinae</taxon>
        <taxon>Tanacetum</taxon>
    </lineage>
</organism>
<feature type="non-terminal residue" evidence="1">
    <location>
        <position position="1"/>
    </location>
</feature>
<gene>
    <name evidence="1" type="ORF">Tci_933004</name>
</gene>
<dbReference type="EMBL" id="BKCJ011885878">
    <property type="protein sequence ID" value="GFD61035.1"/>
    <property type="molecule type" value="Genomic_DNA"/>
</dbReference>
<proteinExistence type="predicted"/>
<dbReference type="AlphaFoldDB" id="A0A699XMB9"/>